<evidence type="ECO:0000313" key="5">
    <source>
        <dbReference type="Proteomes" id="UP000813461"/>
    </source>
</evidence>
<dbReference type="SUPFAM" id="SSF51905">
    <property type="entry name" value="FAD/NAD(P)-binding domain"/>
    <property type="match status" value="3"/>
</dbReference>
<accession>A0A8K0QYT3</accession>
<name>A0A8K0QYT3_9PLEO</name>
<dbReference type="PANTHER" id="PTHR23023">
    <property type="entry name" value="DIMETHYLANILINE MONOOXYGENASE"/>
    <property type="match status" value="1"/>
</dbReference>
<organism evidence="4 5">
    <name type="scientific">Paraphoma chrysanthemicola</name>
    <dbReference type="NCBI Taxonomy" id="798071"/>
    <lineage>
        <taxon>Eukaryota</taxon>
        <taxon>Fungi</taxon>
        <taxon>Dikarya</taxon>
        <taxon>Ascomycota</taxon>
        <taxon>Pezizomycotina</taxon>
        <taxon>Dothideomycetes</taxon>
        <taxon>Pleosporomycetidae</taxon>
        <taxon>Pleosporales</taxon>
        <taxon>Pleosporineae</taxon>
        <taxon>Phaeosphaeriaceae</taxon>
        <taxon>Paraphoma</taxon>
    </lineage>
</organism>
<protein>
    <recommendedName>
        <fullName evidence="6">FAD/NAD(P)-binding domain-containing protein</fullName>
    </recommendedName>
</protein>
<keyword evidence="3" id="KW-0560">Oxidoreductase</keyword>
<dbReference type="Proteomes" id="UP000813461">
    <property type="component" value="Unassembled WGS sequence"/>
</dbReference>
<dbReference type="AlphaFoldDB" id="A0A8K0QYT3"/>
<dbReference type="InterPro" id="IPR036188">
    <property type="entry name" value="FAD/NAD-bd_sf"/>
</dbReference>
<dbReference type="OrthoDB" id="2915840at2759"/>
<comment type="caution">
    <text evidence="4">The sequence shown here is derived from an EMBL/GenBank/DDBJ whole genome shotgun (WGS) entry which is preliminary data.</text>
</comment>
<keyword evidence="2" id="KW-0274">FAD</keyword>
<sequence>MTSTQQKLLDGEPLDLLVIGAGIYGIQAARTYLTINPSHSIIVLEADETPGGVWSKKRMYPHFYTQSPLEIWEYSDKPLVLNEEDARVTYHEHFPARAFAQYLEDYIDEHQFDGRALRDRFVCSSRVEKLRQDGDLWRATTYTGQSYTARKVIDATGLTSAPNVPKLPGSSSFSGLQFHSKDFGAHSSTILTPSSRVAIIGGGKYAGDVAYACAKAGVGNIHWIIRKSGNGPASYIPADVPIKKYGNGNAAFHTSFVSTILASIFTPETWWTWFLYHTILGRAMHKLIWTGLHHDAYSRAKYDRPNDNGFGNLKPDGHMGMFWQVASSGVNQRADFFDTLAEKVHVYRQDIERVEPNGLVLQNGEQIEADVIVYATGWTRTPPYFDAETAYNFGLPSTYSNEDTEARWAVLEKEADAKIVKRFPILATSPIPPPSPSTANEPHPTPFRLYKSIIPIPSSPSNSTPPTIAFLSRTNLANHTYVSEIAALYAISVLSGRATLPSAADMQQDVAAVNAWMRRRYPTRGSSGAEMFFDAVGYSDGLLRELGMEYVIEERGLMGSMSAKGVRGMLGVYLERLGKGGEGKKVV</sequence>
<keyword evidence="1" id="KW-0285">Flavoprotein</keyword>
<evidence type="ECO:0000256" key="2">
    <source>
        <dbReference type="ARBA" id="ARBA00022827"/>
    </source>
</evidence>
<proteinExistence type="predicted"/>
<dbReference type="GO" id="GO:0016491">
    <property type="term" value="F:oxidoreductase activity"/>
    <property type="evidence" value="ECO:0007669"/>
    <property type="project" value="UniProtKB-KW"/>
</dbReference>
<keyword evidence="5" id="KW-1185">Reference proteome</keyword>
<dbReference type="InterPro" id="IPR050346">
    <property type="entry name" value="FMO-like"/>
</dbReference>
<dbReference type="Pfam" id="PF13738">
    <property type="entry name" value="Pyr_redox_3"/>
    <property type="match status" value="1"/>
</dbReference>
<evidence type="ECO:0000256" key="1">
    <source>
        <dbReference type="ARBA" id="ARBA00022630"/>
    </source>
</evidence>
<evidence type="ECO:0008006" key="6">
    <source>
        <dbReference type="Google" id="ProtNLM"/>
    </source>
</evidence>
<evidence type="ECO:0000256" key="3">
    <source>
        <dbReference type="ARBA" id="ARBA00023002"/>
    </source>
</evidence>
<gene>
    <name evidence="4" type="ORF">FB567DRAFT_452433</name>
</gene>
<evidence type="ECO:0000313" key="4">
    <source>
        <dbReference type="EMBL" id="KAH7076296.1"/>
    </source>
</evidence>
<dbReference type="Gene3D" id="3.50.50.60">
    <property type="entry name" value="FAD/NAD(P)-binding domain"/>
    <property type="match status" value="2"/>
</dbReference>
<dbReference type="EMBL" id="JAGMVJ010000019">
    <property type="protein sequence ID" value="KAH7076296.1"/>
    <property type="molecule type" value="Genomic_DNA"/>
</dbReference>
<reference evidence="4" key="1">
    <citation type="journal article" date="2021" name="Nat. Commun.">
        <title>Genetic determinants of endophytism in the Arabidopsis root mycobiome.</title>
        <authorList>
            <person name="Mesny F."/>
            <person name="Miyauchi S."/>
            <person name="Thiergart T."/>
            <person name="Pickel B."/>
            <person name="Atanasova L."/>
            <person name="Karlsson M."/>
            <person name="Huettel B."/>
            <person name="Barry K.W."/>
            <person name="Haridas S."/>
            <person name="Chen C."/>
            <person name="Bauer D."/>
            <person name="Andreopoulos W."/>
            <person name="Pangilinan J."/>
            <person name="LaButti K."/>
            <person name="Riley R."/>
            <person name="Lipzen A."/>
            <person name="Clum A."/>
            <person name="Drula E."/>
            <person name="Henrissat B."/>
            <person name="Kohler A."/>
            <person name="Grigoriev I.V."/>
            <person name="Martin F.M."/>
            <person name="Hacquard S."/>
        </authorList>
    </citation>
    <scope>NUCLEOTIDE SEQUENCE</scope>
    <source>
        <strain evidence="4">MPI-SDFR-AT-0120</strain>
    </source>
</reference>